<reference evidence="1" key="1">
    <citation type="submission" date="2021-03" db="EMBL/GenBank/DDBJ databases">
        <title>Draft genome sequence of rust myrtle Austropuccinia psidii MF-1, a brazilian biotype.</title>
        <authorList>
            <person name="Quecine M.C."/>
            <person name="Pachon D.M.R."/>
            <person name="Bonatelli M.L."/>
            <person name="Correr F.H."/>
            <person name="Franceschini L.M."/>
            <person name="Leite T.F."/>
            <person name="Margarido G.R.A."/>
            <person name="Almeida C.A."/>
            <person name="Ferrarezi J.A."/>
            <person name="Labate C.A."/>
        </authorList>
    </citation>
    <scope>NUCLEOTIDE SEQUENCE</scope>
    <source>
        <strain evidence="1">MF-1</strain>
    </source>
</reference>
<protein>
    <recommendedName>
        <fullName evidence="3">Reverse transcriptase domain-containing protein</fullName>
    </recommendedName>
</protein>
<dbReference type="PANTHER" id="PTHR33481">
    <property type="entry name" value="REVERSE TRANSCRIPTASE"/>
    <property type="match status" value="1"/>
</dbReference>
<accession>A0A9Q3IAV9</accession>
<proteinExistence type="predicted"/>
<sequence length="144" mass="16329">MQGHYPTPWKTSQKEIIQKANNEDYSNPTAYQSIALLSPLGKLYKKIINNCLSFLSTTEEILHPGHMGGKPGRKLNDTLMVLTSWVHGRWRQDKIVVGTFLDFKSAYPSVKKRRPIDILLMKNCPPTSTTQYHPSSQTAANKSR</sequence>
<comment type="caution">
    <text evidence="1">The sequence shown here is derived from an EMBL/GenBank/DDBJ whole genome shotgun (WGS) entry which is preliminary data.</text>
</comment>
<dbReference type="AlphaFoldDB" id="A0A9Q3IAV9"/>
<organism evidence="1 2">
    <name type="scientific">Austropuccinia psidii MF-1</name>
    <dbReference type="NCBI Taxonomy" id="1389203"/>
    <lineage>
        <taxon>Eukaryota</taxon>
        <taxon>Fungi</taxon>
        <taxon>Dikarya</taxon>
        <taxon>Basidiomycota</taxon>
        <taxon>Pucciniomycotina</taxon>
        <taxon>Pucciniomycetes</taxon>
        <taxon>Pucciniales</taxon>
        <taxon>Sphaerophragmiaceae</taxon>
        <taxon>Austropuccinia</taxon>
    </lineage>
</organism>
<gene>
    <name evidence="1" type="ORF">O181_074338</name>
</gene>
<name>A0A9Q3IAV9_9BASI</name>
<dbReference type="OrthoDB" id="412006at2759"/>
<evidence type="ECO:0000313" key="1">
    <source>
        <dbReference type="EMBL" id="MBW0534623.1"/>
    </source>
</evidence>
<dbReference type="EMBL" id="AVOT02039532">
    <property type="protein sequence ID" value="MBW0534623.1"/>
    <property type="molecule type" value="Genomic_DNA"/>
</dbReference>
<keyword evidence="2" id="KW-1185">Reference proteome</keyword>
<dbReference type="PANTHER" id="PTHR33481:SF1">
    <property type="entry name" value="ENDONUCLEASE_EXONUCLEASE_PHOSPHATASE DOMAIN-CONTAINING PROTEIN-RELATED"/>
    <property type="match status" value="1"/>
</dbReference>
<evidence type="ECO:0008006" key="3">
    <source>
        <dbReference type="Google" id="ProtNLM"/>
    </source>
</evidence>
<dbReference type="Proteomes" id="UP000765509">
    <property type="component" value="Unassembled WGS sequence"/>
</dbReference>
<evidence type="ECO:0000313" key="2">
    <source>
        <dbReference type="Proteomes" id="UP000765509"/>
    </source>
</evidence>